<keyword evidence="2" id="KW-1185">Reference proteome</keyword>
<dbReference type="EMBL" id="JAKPBZ010000112">
    <property type="protein sequence ID" value="MCL2893621.1"/>
    <property type="molecule type" value="Genomic_DNA"/>
</dbReference>
<gene>
    <name evidence="1" type="ORF">MFP26_13115</name>
</gene>
<sequence length="55" mass="6177">MPQPESGEHPDTLAATACQDDGGREDCFKNEQFIYIGAAEERVLCRYGEKNIFKP</sequence>
<proteinExistence type="predicted"/>
<protein>
    <submittedName>
        <fullName evidence="1">Uncharacterized protein</fullName>
    </submittedName>
</protein>
<reference evidence="1 2" key="1">
    <citation type="submission" date="2022-02" db="EMBL/GenBank/DDBJ databases">
        <title>Description of Brenneria tiliae sp. nov. isolated from symptomatic Tilia x moltkei and Tilia x europaea trees in the UK.</title>
        <authorList>
            <person name="Kile H."/>
        </authorList>
    </citation>
    <scope>NUCLEOTIDE SEQUENCE [LARGE SCALE GENOMIC DNA]</scope>
    <source>
        <strain evidence="1 2">MC1SB4.1</strain>
    </source>
</reference>
<name>A0ABT0MUV0_9GAMM</name>
<evidence type="ECO:0000313" key="2">
    <source>
        <dbReference type="Proteomes" id="UP001203069"/>
    </source>
</evidence>
<comment type="caution">
    <text evidence="1">The sequence shown here is derived from an EMBL/GenBank/DDBJ whole genome shotgun (WGS) entry which is preliminary data.</text>
</comment>
<accession>A0ABT0MUV0</accession>
<dbReference type="RefSeq" id="WP_249245028.1">
    <property type="nucleotide sequence ID" value="NZ_JAKPBZ010000112.1"/>
</dbReference>
<dbReference type="Proteomes" id="UP001203069">
    <property type="component" value="Unassembled WGS sequence"/>
</dbReference>
<evidence type="ECO:0000313" key="1">
    <source>
        <dbReference type="EMBL" id="MCL2893621.1"/>
    </source>
</evidence>
<organism evidence="1 2">
    <name type="scientific">Brenneria tiliae</name>
    <dbReference type="NCBI Taxonomy" id="2914984"/>
    <lineage>
        <taxon>Bacteria</taxon>
        <taxon>Pseudomonadati</taxon>
        <taxon>Pseudomonadota</taxon>
        <taxon>Gammaproteobacteria</taxon>
        <taxon>Enterobacterales</taxon>
        <taxon>Pectobacteriaceae</taxon>
        <taxon>Brenneria</taxon>
    </lineage>
</organism>